<evidence type="ECO:0000256" key="1">
    <source>
        <dbReference type="SAM" id="SignalP"/>
    </source>
</evidence>
<keyword evidence="1" id="KW-0732">Signal</keyword>
<gene>
    <name evidence="2" type="ORF">N331_12536</name>
</gene>
<proteinExistence type="predicted"/>
<evidence type="ECO:0000313" key="3">
    <source>
        <dbReference type="Proteomes" id="UP000052967"/>
    </source>
</evidence>
<dbReference type="EMBL" id="KK699866">
    <property type="protein sequence ID" value="KFQ26566.1"/>
    <property type="molecule type" value="Genomic_DNA"/>
</dbReference>
<feature type="chain" id="PRO_5001878679" evidence="1">
    <location>
        <begin position="21"/>
        <end position="52"/>
    </location>
</feature>
<feature type="non-terminal residue" evidence="2">
    <location>
        <position position="52"/>
    </location>
</feature>
<organism evidence="2 3">
    <name type="scientific">Merops nubicus</name>
    <name type="common">Northern carmine bee-eater</name>
    <dbReference type="NCBI Taxonomy" id="57421"/>
    <lineage>
        <taxon>Eukaryota</taxon>
        <taxon>Metazoa</taxon>
        <taxon>Chordata</taxon>
        <taxon>Craniata</taxon>
        <taxon>Vertebrata</taxon>
        <taxon>Euteleostomi</taxon>
        <taxon>Archelosauria</taxon>
        <taxon>Archosauria</taxon>
        <taxon>Dinosauria</taxon>
        <taxon>Saurischia</taxon>
        <taxon>Theropoda</taxon>
        <taxon>Coelurosauria</taxon>
        <taxon>Aves</taxon>
        <taxon>Neognathae</taxon>
        <taxon>Neoaves</taxon>
        <taxon>Telluraves</taxon>
        <taxon>Coraciimorphae</taxon>
        <taxon>Coraciiformes</taxon>
        <taxon>Meropidae</taxon>
        <taxon>Merops</taxon>
    </lineage>
</organism>
<accession>A0A091QIW5</accession>
<evidence type="ECO:0000313" key="2">
    <source>
        <dbReference type="EMBL" id="KFQ26566.1"/>
    </source>
</evidence>
<name>A0A091QIW5_MERNU</name>
<keyword evidence="3" id="KW-1185">Reference proteome</keyword>
<reference evidence="2 3" key="1">
    <citation type="submission" date="2014-04" db="EMBL/GenBank/DDBJ databases">
        <title>Genome evolution of avian class.</title>
        <authorList>
            <person name="Zhang G."/>
            <person name="Li C."/>
        </authorList>
    </citation>
    <scope>NUCLEOTIDE SEQUENCE [LARGE SCALE GENOMIC DNA]</scope>
    <source>
        <strain evidence="2">BGI_N331</strain>
    </source>
</reference>
<protein>
    <submittedName>
        <fullName evidence="2">Uncharacterized protein</fullName>
    </submittedName>
</protein>
<feature type="signal peptide" evidence="1">
    <location>
        <begin position="1"/>
        <end position="20"/>
    </location>
</feature>
<dbReference type="Proteomes" id="UP000052967">
    <property type="component" value="Unassembled WGS sequence"/>
</dbReference>
<dbReference type="AlphaFoldDB" id="A0A091QIW5"/>
<sequence>MVHWTLCMVLLLAGLPGAEPQPTYQNFLQRHVDHPQTAYPSHQYCDRMIAGR</sequence>